<feature type="non-terminal residue" evidence="1">
    <location>
        <position position="1"/>
    </location>
</feature>
<dbReference type="EMBL" id="CAJOBB010021857">
    <property type="protein sequence ID" value="CAF4379944.1"/>
    <property type="molecule type" value="Genomic_DNA"/>
</dbReference>
<dbReference type="AlphaFoldDB" id="A0A820N0D7"/>
<dbReference type="Proteomes" id="UP000663868">
    <property type="component" value="Unassembled WGS sequence"/>
</dbReference>
<reference evidence="1" key="1">
    <citation type="submission" date="2021-02" db="EMBL/GenBank/DDBJ databases">
        <authorList>
            <person name="Nowell W R."/>
        </authorList>
    </citation>
    <scope>NUCLEOTIDE SEQUENCE</scope>
</reference>
<accession>A0A820N0D7</accession>
<sequence length="19" mass="2161">TRNPEALSEWIAGQAHPRQ</sequence>
<proteinExistence type="predicted"/>
<evidence type="ECO:0000313" key="1">
    <source>
        <dbReference type="EMBL" id="CAF4379944.1"/>
    </source>
</evidence>
<organism evidence="1 2">
    <name type="scientific">Adineta steineri</name>
    <dbReference type="NCBI Taxonomy" id="433720"/>
    <lineage>
        <taxon>Eukaryota</taxon>
        <taxon>Metazoa</taxon>
        <taxon>Spiralia</taxon>
        <taxon>Gnathifera</taxon>
        <taxon>Rotifera</taxon>
        <taxon>Eurotatoria</taxon>
        <taxon>Bdelloidea</taxon>
        <taxon>Adinetida</taxon>
        <taxon>Adinetidae</taxon>
        <taxon>Adineta</taxon>
    </lineage>
</organism>
<comment type="caution">
    <text evidence="1">The sequence shown here is derived from an EMBL/GenBank/DDBJ whole genome shotgun (WGS) entry which is preliminary data.</text>
</comment>
<protein>
    <submittedName>
        <fullName evidence="1">Uncharacterized protein</fullName>
    </submittedName>
</protein>
<gene>
    <name evidence="1" type="ORF">KXQ929_LOCUS49853</name>
</gene>
<evidence type="ECO:0000313" key="2">
    <source>
        <dbReference type="Proteomes" id="UP000663868"/>
    </source>
</evidence>
<name>A0A820N0D7_9BILA</name>